<dbReference type="EMBL" id="CP045529">
    <property type="protein sequence ID" value="QFU99758.1"/>
    <property type="molecule type" value="Genomic_DNA"/>
</dbReference>
<comment type="subcellular location">
    <subcellularLocation>
        <location evidence="1 7">Cell membrane</location>
        <topology evidence="1 7">Multi-pass membrane protein</topology>
    </subcellularLocation>
</comment>
<evidence type="ECO:0000256" key="4">
    <source>
        <dbReference type="ARBA" id="ARBA00022692"/>
    </source>
</evidence>
<keyword evidence="10" id="KW-1185">Reference proteome</keyword>
<accession>A0A5P9QE53</accession>
<keyword evidence="2 7" id="KW-0813">Transport</keyword>
<dbReference type="OrthoDB" id="145927at2"/>
<dbReference type="SUPFAM" id="SSF161098">
    <property type="entry name" value="MetI-like"/>
    <property type="match status" value="1"/>
</dbReference>
<dbReference type="PROSITE" id="PS50928">
    <property type="entry name" value="ABC_TM1"/>
    <property type="match status" value="1"/>
</dbReference>
<evidence type="ECO:0000313" key="9">
    <source>
        <dbReference type="EMBL" id="QFU99758.1"/>
    </source>
</evidence>
<evidence type="ECO:0000256" key="1">
    <source>
        <dbReference type="ARBA" id="ARBA00004651"/>
    </source>
</evidence>
<feature type="transmembrane region" description="Helical" evidence="7">
    <location>
        <begin position="282"/>
        <end position="304"/>
    </location>
</feature>
<keyword evidence="4 7" id="KW-0812">Transmembrane</keyword>
<evidence type="ECO:0000256" key="5">
    <source>
        <dbReference type="ARBA" id="ARBA00022989"/>
    </source>
</evidence>
<dbReference type="InterPro" id="IPR035906">
    <property type="entry name" value="MetI-like_sf"/>
</dbReference>
<keyword evidence="5 7" id="KW-1133">Transmembrane helix</keyword>
<dbReference type="RefSeq" id="WP_036947555.1">
    <property type="nucleotide sequence ID" value="NZ_BAABIH010000016.1"/>
</dbReference>
<gene>
    <name evidence="9" type="ORF">KDY119_03294</name>
</gene>
<evidence type="ECO:0000256" key="6">
    <source>
        <dbReference type="ARBA" id="ARBA00023136"/>
    </source>
</evidence>
<dbReference type="Proteomes" id="UP000326702">
    <property type="component" value="Chromosome"/>
</dbReference>
<feature type="domain" description="ABC transmembrane type-1" evidence="8">
    <location>
        <begin position="83"/>
        <end position="303"/>
    </location>
</feature>
<dbReference type="InterPro" id="IPR000515">
    <property type="entry name" value="MetI-like"/>
</dbReference>
<keyword evidence="6 7" id="KW-0472">Membrane</keyword>
<dbReference type="Gene3D" id="1.10.3720.10">
    <property type="entry name" value="MetI-like"/>
    <property type="match status" value="1"/>
</dbReference>
<feature type="transmembrane region" description="Helical" evidence="7">
    <location>
        <begin position="26"/>
        <end position="51"/>
    </location>
</feature>
<feature type="transmembrane region" description="Helical" evidence="7">
    <location>
        <begin position="87"/>
        <end position="111"/>
    </location>
</feature>
<dbReference type="Pfam" id="PF00528">
    <property type="entry name" value="BPD_transp_1"/>
    <property type="match status" value="1"/>
</dbReference>
<sequence length="316" mass="34726">MTSTTQAVRSGPVRRRTGTSERTAGYWWYLAPGAIGFAAVVLVPFGMNIWYSFHSWSGVGTMTPVGLSNYTTLFHDATFWTSFRNSIYFIVAMAIIPTALGVLVAAVLFDFIAPRFGTRTGSILRATFYLPQILPIAVAGVLWKWMYQPDYGVINTVLRSVGLGSLAQNWLGDAHLAIYAVMNVLVWLQIGYTVVIFMAGLSRVDPALYEAAELDGANWWQRFRTITLNQLRPEIAVVLITTSVAALKVFAPIYMLTKGGPGTSTIVPSYFSYYNFFTTMRVGYGAAVATVLAVVVTVVAVVAMRYQARSTEGLDQ</sequence>
<dbReference type="InterPro" id="IPR051393">
    <property type="entry name" value="ABC_transporter_permease"/>
</dbReference>
<protein>
    <submittedName>
        <fullName evidence="9">Putative ABC transporter permease protein</fullName>
    </submittedName>
</protein>
<dbReference type="PANTHER" id="PTHR30193:SF37">
    <property type="entry name" value="INNER MEMBRANE ABC TRANSPORTER PERMEASE PROTEIN YCJO"/>
    <property type="match status" value="1"/>
</dbReference>
<evidence type="ECO:0000256" key="2">
    <source>
        <dbReference type="ARBA" id="ARBA00022448"/>
    </source>
</evidence>
<dbReference type="PANTHER" id="PTHR30193">
    <property type="entry name" value="ABC TRANSPORTER PERMEASE PROTEIN"/>
    <property type="match status" value="1"/>
</dbReference>
<proteinExistence type="inferred from homology"/>
<evidence type="ECO:0000259" key="8">
    <source>
        <dbReference type="PROSITE" id="PS50928"/>
    </source>
</evidence>
<dbReference type="KEGG" id="lxl:KDY119_03294"/>
<evidence type="ECO:0000256" key="3">
    <source>
        <dbReference type="ARBA" id="ARBA00022475"/>
    </source>
</evidence>
<dbReference type="AlphaFoldDB" id="A0A5P9QE53"/>
<feature type="transmembrane region" description="Helical" evidence="7">
    <location>
        <begin position="176"/>
        <end position="199"/>
    </location>
</feature>
<dbReference type="CDD" id="cd06261">
    <property type="entry name" value="TM_PBP2"/>
    <property type="match status" value="1"/>
</dbReference>
<keyword evidence="3" id="KW-1003">Cell membrane</keyword>
<dbReference type="GO" id="GO:0005886">
    <property type="term" value="C:plasma membrane"/>
    <property type="evidence" value="ECO:0007669"/>
    <property type="project" value="UniProtKB-SubCell"/>
</dbReference>
<evidence type="ECO:0000313" key="10">
    <source>
        <dbReference type="Proteomes" id="UP000326702"/>
    </source>
</evidence>
<feature type="transmembrane region" description="Helical" evidence="7">
    <location>
        <begin position="123"/>
        <end position="143"/>
    </location>
</feature>
<feature type="transmembrane region" description="Helical" evidence="7">
    <location>
        <begin position="235"/>
        <end position="255"/>
    </location>
</feature>
<organism evidence="9 10">
    <name type="scientific">Luteimicrobium xylanilyticum</name>
    <dbReference type="NCBI Taxonomy" id="1133546"/>
    <lineage>
        <taxon>Bacteria</taxon>
        <taxon>Bacillati</taxon>
        <taxon>Actinomycetota</taxon>
        <taxon>Actinomycetes</taxon>
        <taxon>Micrococcales</taxon>
        <taxon>Luteimicrobium</taxon>
    </lineage>
</organism>
<name>A0A5P9QE53_9MICO</name>
<comment type="similarity">
    <text evidence="7">Belongs to the binding-protein-dependent transport system permease family.</text>
</comment>
<reference evidence="9 10" key="1">
    <citation type="submission" date="2019-10" db="EMBL/GenBank/DDBJ databases">
        <title>Genome sequence of Luteimicrobium xylanilyticum HY-24.</title>
        <authorList>
            <person name="Kim D.Y."/>
            <person name="Park H.-Y."/>
        </authorList>
    </citation>
    <scope>NUCLEOTIDE SEQUENCE [LARGE SCALE GENOMIC DNA]</scope>
    <source>
        <strain evidence="9 10">HY-24</strain>
    </source>
</reference>
<evidence type="ECO:0000256" key="7">
    <source>
        <dbReference type="RuleBase" id="RU363032"/>
    </source>
</evidence>
<dbReference type="GO" id="GO:0055085">
    <property type="term" value="P:transmembrane transport"/>
    <property type="evidence" value="ECO:0007669"/>
    <property type="project" value="InterPro"/>
</dbReference>